<proteinExistence type="predicted"/>
<reference evidence="1 2" key="1">
    <citation type="submission" date="2019-04" db="EMBL/GenBank/DDBJ databases">
        <authorList>
            <person name="Yang Y."/>
            <person name="Wei D."/>
        </authorList>
    </citation>
    <scope>NUCLEOTIDE SEQUENCE [LARGE SCALE GENOMIC DNA]</scope>
    <source>
        <strain evidence="1 2">L-1-4w-11</strain>
    </source>
</reference>
<evidence type="ECO:0000313" key="1">
    <source>
        <dbReference type="EMBL" id="TKD52838.1"/>
    </source>
</evidence>
<dbReference type="RefSeq" id="WP_136941259.1">
    <property type="nucleotide sequence ID" value="NZ_SWKR01000001.1"/>
</dbReference>
<keyword evidence="2" id="KW-1185">Reference proteome</keyword>
<sequence>MDFLFHSDDRIEGGNAMADAAEARIRERTARFADRLTRIETRLRDIDGDTNGADGIEASIEARPAGAQPIVVTDRAAQPQTAMNGALQKLIARLESDFGKADRVR</sequence>
<dbReference type="OrthoDB" id="121633at2"/>
<organism evidence="1 2">
    <name type="scientific">Sphingomonas baiyangensis</name>
    <dbReference type="NCBI Taxonomy" id="2572576"/>
    <lineage>
        <taxon>Bacteria</taxon>
        <taxon>Pseudomonadati</taxon>
        <taxon>Pseudomonadota</taxon>
        <taxon>Alphaproteobacteria</taxon>
        <taxon>Sphingomonadales</taxon>
        <taxon>Sphingomonadaceae</taxon>
        <taxon>Sphingomonas</taxon>
    </lineage>
</organism>
<accession>A0A4V5PU63</accession>
<evidence type="ECO:0000313" key="2">
    <source>
        <dbReference type="Proteomes" id="UP000309138"/>
    </source>
</evidence>
<dbReference type="Proteomes" id="UP000309138">
    <property type="component" value="Unassembled WGS sequence"/>
</dbReference>
<dbReference type="AlphaFoldDB" id="A0A4V5PU63"/>
<gene>
    <name evidence="1" type="ORF">FBR43_00285</name>
</gene>
<dbReference type="EMBL" id="SWKR01000001">
    <property type="protein sequence ID" value="TKD52838.1"/>
    <property type="molecule type" value="Genomic_DNA"/>
</dbReference>
<protein>
    <submittedName>
        <fullName evidence="1">HPF/RaiA family ribosome-associated protein</fullName>
    </submittedName>
</protein>
<comment type="caution">
    <text evidence="1">The sequence shown here is derived from an EMBL/GenBank/DDBJ whole genome shotgun (WGS) entry which is preliminary data.</text>
</comment>
<name>A0A4V5PU63_9SPHN</name>